<evidence type="ECO:0000256" key="3">
    <source>
        <dbReference type="ARBA" id="ARBA00023235"/>
    </source>
</evidence>
<dbReference type="Proteomes" id="UP001304300">
    <property type="component" value="Chromosome"/>
</dbReference>
<dbReference type="PANTHER" id="PTHR43246">
    <property type="entry name" value="PEPTIDYL-PROLYL CIS-TRANS ISOMERASE CYP38, CHLOROPLASTIC"/>
    <property type="match status" value="1"/>
</dbReference>
<name>A0AAQ3QVH0_9BACT</name>
<protein>
    <recommendedName>
        <fullName evidence="1">peptidylprolyl isomerase</fullName>
        <ecNumber evidence="1">5.2.1.8</ecNumber>
    </recommendedName>
</protein>
<dbReference type="EC" id="5.2.1.8" evidence="1"/>
<evidence type="ECO:0000259" key="4">
    <source>
        <dbReference type="PROSITE" id="PS50072"/>
    </source>
</evidence>
<evidence type="ECO:0000313" key="6">
    <source>
        <dbReference type="Proteomes" id="UP001304300"/>
    </source>
</evidence>
<reference evidence="5 6" key="1">
    <citation type="submission" date="2023-10" db="EMBL/GenBank/DDBJ databases">
        <title>Rubellicoccus peritrichatus gen. nov., sp. nov., isolated from an algae of coral reef tank.</title>
        <authorList>
            <person name="Luo J."/>
        </authorList>
    </citation>
    <scope>NUCLEOTIDE SEQUENCE [LARGE SCALE GENOMIC DNA]</scope>
    <source>
        <strain evidence="5 6">CR14</strain>
    </source>
</reference>
<evidence type="ECO:0000256" key="1">
    <source>
        <dbReference type="ARBA" id="ARBA00013194"/>
    </source>
</evidence>
<dbReference type="InterPro" id="IPR002130">
    <property type="entry name" value="Cyclophilin-type_PPIase_dom"/>
</dbReference>
<keyword evidence="6" id="KW-1185">Reference proteome</keyword>
<dbReference type="InterPro" id="IPR029000">
    <property type="entry name" value="Cyclophilin-like_dom_sf"/>
</dbReference>
<proteinExistence type="predicted"/>
<accession>A0AAQ3QVH0</accession>
<dbReference type="AlphaFoldDB" id="A0AAQ3QVH0"/>
<dbReference type="SUPFAM" id="SSF50891">
    <property type="entry name" value="Cyclophilin-like"/>
    <property type="match status" value="1"/>
</dbReference>
<dbReference type="PRINTS" id="PR00153">
    <property type="entry name" value="CSAPPISMRASE"/>
</dbReference>
<dbReference type="GO" id="GO:0003755">
    <property type="term" value="F:peptidyl-prolyl cis-trans isomerase activity"/>
    <property type="evidence" value="ECO:0007669"/>
    <property type="project" value="UniProtKB-KW"/>
</dbReference>
<sequence>MRRLIGALVICSFTSFLFAGTPLRIEPIPDKTLSVGGSMTVAIDDYIGFYLPEAPRVQVVTNLGTIPLELTPDRAPKTVENFLNYVFDGDYTDTLFHRSAPGFVIQTGGFALIQSEEQNSIDPIATDEPVVNEFNVSNTLGTIAMAKLGNDPDSATSQWFINLQNNGSTLDGQNGGFTVFGSVTGDGMDVANAIAALPRFNFSSFFNLPLNELPLQNYDESVGLTIPNLIIVSDVSVIPEDPAQVDAAELTDIEIVSNSAPNFVAATIDGRNLILTASAESTGSTEIKIRVTGDGQTIESTFTVTTSGAGITTVFPGSAEAGNDWWFSSWLDFFYAGSWPWVYHPAHEWLYLAASESESFWAFDDAIELGWMWTSDELYPSFFHATSGEFITYDNTNTAQRWFFFPSSGWQRID</sequence>
<dbReference type="KEGG" id="puo:RZN69_00755"/>
<dbReference type="InterPro" id="IPR044665">
    <property type="entry name" value="E_coli_cyclophilin_A-like"/>
</dbReference>
<keyword evidence="2" id="KW-0697">Rotamase</keyword>
<dbReference type="EMBL" id="CP136920">
    <property type="protein sequence ID" value="WOO41598.1"/>
    <property type="molecule type" value="Genomic_DNA"/>
</dbReference>
<keyword evidence="3 5" id="KW-0413">Isomerase</keyword>
<dbReference type="RefSeq" id="WP_317834082.1">
    <property type="nucleotide sequence ID" value="NZ_CP136920.1"/>
</dbReference>
<evidence type="ECO:0000256" key="2">
    <source>
        <dbReference type="ARBA" id="ARBA00023110"/>
    </source>
</evidence>
<dbReference type="Gene3D" id="2.40.100.10">
    <property type="entry name" value="Cyclophilin-like"/>
    <property type="match status" value="1"/>
</dbReference>
<gene>
    <name evidence="5" type="ORF">RZN69_00755</name>
</gene>
<feature type="domain" description="PPIase cyclophilin-type" evidence="4">
    <location>
        <begin position="61"/>
        <end position="220"/>
    </location>
</feature>
<organism evidence="5 6">
    <name type="scientific">Rubellicoccus peritrichatus</name>
    <dbReference type="NCBI Taxonomy" id="3080537"/>
    <lineage>
        <taxon>Bacteria</taxon>
        <taxon>Pseudomonadati</taxon>
        <taxon>Verrucomicrobiota</taxon>
        <taxon>Opitutia</taxon>
        <taxon>Puniceicoccales</taxon>
        <taxon>Cerasicoccaceae</taxon>
        <taxon>Rubellicoccus</taxon>
    </lineage>
</organism>
<evidence type="ECO:0000313" key="5">
    <source>
        <dbReference type="EMBL" id="WOO41598.1"/>
    </source>
</evidence>
<dbReference type="Pfam" id="PF00160">
    <property type="entry name" value="Pro_isomerase"/>
    <property type="match status" value="1"/>
</dbReference>
<dbReference type="PROSITE" id="PS50072">
    <property type="entry name" value="CSA_PPIASE_2"/>
    <property type="match status" value="1"/>
</dbReference>